<keyword evidence="1" id="KW-0695">RNA-directed DNA polymerase</keyword>
<comment type="caution">
    <text evidence="1">The sequence shown here is derived from an EMBL/GenBank/DDBJ whole genome shotgun (WGS) entry which is preliminary data.</text>
</comment>
<dbReference type="SUPFAM" id="SSF53098">
    <property type="entry name" value="Ribonuclease H-like"/>
    <property type="match status" value="1"/>
</dbReference>
<evidence type="ECO:0000313" key="2">
    <source>
        <dbReference type="Proteomes" id="UP001151760"/>
    </source>
</evidence>
<dbReference type="EMBL" id="BQNB010013573">
    <property type="protein sequence ID" value="GJT17612.1"/>
    <property type="molecule type" value="Genomic_DNA"/>
</dbReference>
<name>A0ABQ5BUQ7_9ASTR</name>
<dbReference type="InterPro" id="IPR036397">
    <property type="entry name" value="RNaseH_sf"/>
</dbReference>
<accession>A0ABQ5BUQ7</accession>
<reference evidence="1" key="1">
    <citation type="journal article" date="2022" name="Int. J. Mol. Sci.">
        <title>Draft Genome of Tanacetum Coccineum: Genomic Comparison of Closely Related Tanacetum-Family Plants.</title>
        <authorList>
            <person name="Yamashiro T."/>
            <person name="Shiraishi A."/>
            <person name="Nakayama K."/>
            <person name="Satake H."/>
        </authorList>
    </citation>
    <scope>NUCLEOTIDE SEQUENCE</scope>
</reference>
<dbReference type="PANTHER" id="PTHR48475">
    <property type="entry name" value="RIBONUCLEASE H"/>
    <property type="match status" value="1"/>
</dbReference>
<dbReference type="Proteomes" id="UP001151760">
    <property type="component" value="Unassembled WGS sequence"/>
</dbReference>
<evidence type="ECO:0000313" key="1">
    <source>
        <dbReference type="EMBL" id="GJT17612.1"/>
    </source>
</evidence>
<dbReference type="PANTHER" id="PTHR48475:SF2">
    <property type="entry name" value="RIBONUCLEASE H"/>
    <property type="match status" value="1"/>
</dbReference>
<keyword evidence="1" id="KW-0548">Nucleotidyltransferase</keyword>
<organism evidence="1 2">
    <name type="scientific">Tanacetum coccineum</name>
    <dbReference type="NCBI Taxonomy" id="301880"/>
    <lineage>
        <taxon>Eukaryota</taxon>
        <taxon>Viridiplantae</taxon>
        <taxon>Streptophyta</taxon>
        <taxon>Embryophyta</taxon>
        <taxon>Tracheophyta</taxon>
        <taxon>Spermatophyta</taxon>
        <taxon>Magnoliopsida</taxon>
        <taxon>eudicotyledons</taxon>
        <taxon>Gunneridae</taxon>
        <taxon>Pentapetalae</taxon>
        <taxon>asterids</taxon>
        <taxon>campanulids</taxon>
        <taxon>Asterales</taxon>
        <taxon>Asteraceae</taxon>
        <taxon>Asteroideae</taxon>
        <taxon>Anthemideae</taxon>
        <taxon>Anthemidinae</taxon>
        <taxon>Tanacetum</taxon>
    </lineage>
</organism>
<dbReference type="Gene3D" id="3.30.420.10">
    <property type="entry name" value="Ribonuclease H-like superfamily/Ribonuclease H"/>
    <property type="match status" value="1"/>
</dbReference>
<keyword evidence="2" id="KW-1185">Reference proteome</keyword>
<dbReference type="InterPro" id="IPR012337">
    <property type="entry name" value="RNaseH-like_sf"/>
</dbReference>
<keyword evidence="1" id="KW-0808">Transferase</keyword>
<protein>
    <submittedName>
        <fullName evidence="1">Reverse transcriptase domain-containing protein</fullName>
    </submittedName>
</protein>
<proteinExistence type="predicted"/>
<sequence length="162" mass="17818">MFTDESSCADGSGARLILTNPEGMEFTNALRFRFDATNNEAEYEALIARLKIAEQMGIDRGPLPGTEVSLRRRIHGPGDLAASRRHMIRRGQKAGGIGTLTNLTLITSPLPFSSGVLSSPDLSEHDPEGQILDSSYRLLHKVDRSQAGCNHYWKPDQKIRVG</sequence>
<reference evidence="1" key="2">
    <citation type="submission" date="2022-01" db="EMBL/GenBank/DDBJ databases">
        <authorList>
            <person name="Yamashiro T."/>
            <person name="Shiraishi A."/>
            <person name="Satake H."/>
            <person name="Nakayama K."/>
        </authorList>
    </citation>
    <scope>NUCLEOTIDE SEQUENCE</scope>
</reference>
<dbReference type="GO" id="GO:0003964">
    <property type="term" value="F:RNA-directed DNA polymerase activity"/>
    <property type="evidence" value="ECO:0007669"/>
    <property type="project" value="UniProtKB-KW"/>
</dbReference>
<gene>
    <name evidence="1" type="ORF">Tco_0876318</name>
</gene>